<proteinExistence type="predicted"/>
<protein>
    <recommendedName>
        <fullName evidence="3">Alcohol dehydrogenase-like C-terminal domain-containing protein</fullName>
    </recommendedName>
</protein>
<evidence type="ECO:0008006" key="3">
    <source>
        <dbReference type="Google" id="ProtNLM"/>
    </source>
</evidence>
<organism evidence="1 2">
    <name type="scientific">Pseudonocardia aurantiaca</name>
    <dbReference type="NCBI Taxonomy" id="75290"/>
    <lineage>
        <taxon>Bacteria</taxon>
        <taxon>Bacillati</taxon>
        <taxon>Actinomycetota</taxon>
        <taxon>Actinomycetes</taxon>
        <taxon>Pseudonocardiales</taxon>
        <taxon>Pseudonocardiaceae</taxon>
        <taxon>Pseudonocardia</taxon>
    </lineage>
</organism>
<evidence type="ECO:0000313" key="2">
    <source>
        <dbReference type="Proteomes" id="UP001597145"/>
    </source>
</evidence>
<dbReference type="EMBL" id="JBHUCP010000003">
    <property type="protein sequence ID" value="MFD1528557.1"/>
    <property type="molecule type" value="Genomic_DNA"/>
</dbReference>
<dbReference type="RefSeq" id="WP_343969609.1">
    <property type="nucleotide sequence ID" value="NZ_BAAAJG010000001.1"/>
</dbReference>
<name>A0ABW4FEC0_9PSEU</name>
<gene>
    <name evidence="1" type="ORF">ACFSCY_03810</name>
</gene>
<evidence type="ECO:0000313" key="1">
    <source>
        <dbReference type="EMBL" id="MFD1528557.1"/>
    </source>
</evidence>
<keyword evidence="2" id="KW-1185">Reference proteome</keyword>
<dbReference type="Proteomes" id="UP001597145">
    <property type="component" value="Unassembled WGS sequence"/>
</dbReference>
<comment type="caution">
    <text evidence="1">The sequence shown here is derived from an EMBL/GenBank/DDBJ whole genome shotgun (WGS) entry which is preliminary data.</text>
</comment>
<reference evidence="2" key="1">
    <citation type="journal article" date="2019" name="Int. J. Syst. Evol. Microbiol.">
        <title>The Global Catalogue of Microorganisms (GCM) 10K type strain sequencing project: providing services to taxonomists for standard genome sequencing and annotation.</title>
        <authorList>
            <consortium name="The Broad Institute Genomics Platform"/>
            <consortium name="The Broad Institute Genome Sequencing Center for Infectious Disease"/>
            <person name="Wu L."/>
            <person name="Ma J."/>
        </authorList>
    </citation>
    <scope>NUCLEOTIDE SEQUENCE [LARGE SCALE GENOMIC DNA]</scope>
    <source>
        <strain evidence="2">JCM 12165</strain>
    </source>
</reference>
<accession>A0ABW4FEC0</accession>
<sequence>MGTGLGRYRHSPRRWRRCRRRGSPRCRPCGEGVGPELDVLLDLVARGELDPQIGLREDWHHVVDVAQALLERRVPGKAVLEIG</sequence>